<evidence type="ECO:0000313" key="8">
    <source>
        <dbReference type="EMBL" id="KAG1342440.1"/>
    </source>
</evidence>
<keyword evidence="8" id="KW-0808">Transferase</keyword>
<reference evidence="8" key="2">
    <citation type="submission" date="2019-07" db="EMBL/GenBank/DDBJ databases">
        <authorList>
            <person name="Yang Y."/>
            <person name="Bocs S."/>
            <person name="Baudouin L."/>
        </authorList>
    </citation>
    <scope>NUCLEOTIDE SEQUENCE</scope>
    <source>
        <tissue evidence="8">Spear leaf of Hainan Tall coconut</tissue>
    </source>
</reference>
<dbReference type="GO" id="GO:0016301">
    <property type="term" value="F:kinase activity"/>
    <property type="evidence" value="ECO:0007669"/>
    <property type="project" value="UniProtKB-KW"/>
</dbReference>
<keyword evidence="8" id="KW-0418">Kinase</keyword>
<keyword evidence="3 6" id="KW-0732">Signal</keyword>
<keyword evidence="9" id="KW-1185">Reference proteome</keyword>
<feature type="signal peptide" evidence="6">
    <location>
        <begin position="1"/>
        <end position="18"/>
    </location>
</feature>
<dbReference type="FunFam" id="3.80.10.10:FF:000400">
    <property type="entry name" value="Nuclear pore complex protein NUP107"/>
    <property type="match status" value="1"/>
</dbReference>
<keyword evidence="4" id="KW-0677">Repeat</keyword>
<dbReference type="Pfam" id="PF13855">
    <property type="entry name" value="LRR_8"/>
    <property type="match status" value="1"/>
</dbReference>
<proteinExistence type="predicted"/>
<evidence type="ECO:0000259" key="7">
    <source>
        <dbReference type="Pfam" id="PF08263"/>
    </source>
</evidence>
<keyword evidence="8" id="KW-0675">Receptor</keyword>
<dbReference type="EMBL" id="CM017876">
    <property type="protein sequence ID" value="KAG1342440.1"/>
    <property type="molecule type" value="Genomic_DNA"/>
</dbReference>
<dbReference type="OrthoDB" id="1706439at2759"/>
<feature type="chain" id="PRO_5035436780" evidence="6">
    <location>
        <begin position="19"/>
        <end position="331"/>
    </location>
</feature>
<dbReference type="SUPFAM" id="SSF52058">
    <property type="entry name" value="L domain-like"/>
    <property type="match status" value="1"/>
</dbReference>
<sequence>MDLRLLLFYFLFLPSALGHFPSSVSHDVSCLLEFKKGILSDPSGLVISSWTPPQPPESNHSGAAAPACPSSWNGVSCDASGADVVSVFLDGLGLRGEIKFATLAGMRSLRELSLSGNFLTGRLVPALGSLASLHRLDLSGNLFYGPIPGRIAELWSLVHLNLSCNDFSGDFPTGFQNLLGLKELDLRSNGLRGHIGLVLSHMRNVEYLDLSGNEFYGGLLMESRNLSSLANAVKYANLSSNKLSGSFFSSDSLRLFRNLEVLDVGYNQLSGELPSFDSLRNLKTLRAGKNQLSGLIPEELFRSTMSLTELDLSGNRFTGKYVTFCIPLHMI</sequence>
<comment type="caution">
    <text evidence="8">The sequence shown here is derived from an EMBL/GenBank/DDBJ whole genome shotgun (WGS) entry which is preliminary data.</text>
</comment>
<comment type="subcellular location">
    <subcellularLocation>
        <location evidence="1">Membrane</location>
    </subcellularLocation>
</comment>
<dbReference type="AlphaFoldDB" id="A0A8K0IA09"/>
<evidence type="ECO:0000256" key="5">
    <source>
        <dbReference type="ARBA" id="ARBA00023136"/>
    </source>
</evidence>
<evidence type="ECO:0000256" key="6">
    <source>
        <dbReference type="SAM" id="SignalP"/>
    </source>
</evidence>
<dbReference type="PANTHER" id="PTHR48003">
    <property type="entry name" value="OS07G0626500 PROTEIN"/>
    <property type="match status" value="1"/>
</dbReference>
<feature type="domain" description="Leucine-rich repeat-containing N-terminal plant-type" evidence="7">
    <location>
        <begin position="25"/>
        <end position="78"/>
    </location>
</feature>
<evidence type="ECO:0000256" key="1">
    <source>
        <dbReference type="ARBA" id="ARBA00004370"/>
    </source>
</evidence>
<gene>
    <name evidence="8" type="ORF">COCNU_05G006690</name>
</gene>
<name>A0A8K0IA09_COCNU</name>
<dbReference type="InterPro" id="IPR013210">
    <property type="entry name" value="LRR_N_plant-typ"/>
</dbReference>
<dbReference type="Pfam" id="PF00560">
    <property type="entry name" value="LRR_1"/>
    <property type="match status" value="5"/>
</dbReference>
<dbReference type="InterPro" id="IPR053059">
    <property type="entry name" value="Inactive_SerThr-Kinase_ABA"/>
</dbReference>
<organism evidence="8 9">
    <name type="scientific">Cocos nucifera</name>
    <name type="common">Coconut palm</name>
    <dbReference type="NCBI Taxonomy" id="13894"/>
    <lineage>
        <taxon>Eukaryota</taxon>
        <taxon>Viridiplantae</taxon>
        <taxon>Streptophyta</taxon>
        <taxon>Embryophyta</taxon>
        <taxon>Tracheophyta</taxon>
        <taxon>Spermatophyta</taxon>
        <taxon>Magnoliopsida</taxon>
        <taxon>Liliopsida</taxon>
        <taxon>Arecaceae</taxon>
        <taxon>Arecoideae</taxon>
        <taxon>Cocoseae</taxon>
        <taxon>Attaleinae</taxon>
        <taxon>Cocos</taxon>
    </lineage>
</organism>
<dbReference type="Proteomes" id="UP000797356">
    <property type="component" value="Chromosome 5"/>
</dbReference>
<dbReference type="InterPro" id="IPR001611">
    <property type="entry name" value="Leu-rich_rpt"/>
</dbReference>
<dbReference type="InterPro" id="IPR032675">
    <property type="entry name" value="LRR_dom_sf"/>
</dbReference>
<dbReference type="PANTHER" id="PTHR48003:SF5">
    <property type="entry name" value="OS07G0626500 PROTEIN"/>
    <property type="match status" value="1"/>
</dbReference>
<keyword evidence="5" id="KW-0472">Membrane</keyword>
<protein>
    <submittedName>
        <fullName evidence="8">Putative inactive receptor kinase</fullName>
    </submittedName>
</protein>
<dbReference type="GO" id="GO:0016020">
    <property type="term" value="C:membrane"/>
    <property type="evidence" value="ECO:0007669"/>
    <property type="project" value="UniProtKB-SubCell"/>
</dbReference>
<evidence type="ECO:0000313" key="9">
    <source>
        <dbReference type="Proteomes" id="UP000797356"/>
    </source>
</evidence>
<evidence type="ECO:0000256" key="3">
    <source>
        <dbReference type="ARBA" id="ARBA00022729"/>
    </source>
</evidence>
<keyword evidence="2" id="KW-0433">Leucine-rich repeat</keyword>
<dbReference type="PROSITE" id="PS51450">
    <property type="entry name" value="LRR"/>
    <property type="match status" value="1"/>
</dbReference>
<evidence type="ECO:0000256" key="4">
    <source>
        <dbReference type="ARBA" id="ARBA00022737"/>
    </source>
</evidence>
<reference evidence="8" key="1">
    <citation type="journal article" date="2017" name="Gigascience">
        <title>The genome draft of coconut (Cocos nucifera).</title>
        <authorList>
            <person name="Xiao Y."/>
            <person name="Xu P."/>
            <person name="Fan H."/>
            <person name="Baudouin L."/>
            <person name="Xia W."/>
            <person name="Bocs S."/>
            <person name="Xu J."/>
            <person name="Li Q."/>
            <person name="Guo A."/>
            <person name="Zhou L."/>
            <person name="Li J."/>
            <person name="Wu Y."/>
            <person name="Ma Z."/>
            <person name="Armero A."/>
            <person name="Issali A.E."/>
            <person name="Liu N."/>
            <person name="Peng M."/>
            <person name="Yang Y."/>
        </authorList>
    </citation>
    <scope>NUCLEOTIDE SEQUENCE</scope>
    <source>
        <tissue evidence="8">Spear leaf of Hainan Tall coconut</tissue>
    </source>
</reference>
<dbReference type="Pfam" id="PF08263">
    <property type="entry name" value="LRRNT_2"/>
    <property type="match status" value="1"/>
</dbReference>
<accession>A0A8K0IA09</accession>
<evidence type="ECO:0000256" key="2">
    <source>
        <dbReference type="ARBA" id="ARBA00022614"/>
    </source>
</evidence>
<dbReference type="Gene3D" id="3.80.10.10">
    <property type="entry name" value="Ribonuclease Inhibitor"/>
    <property type="match status" value="2"/>
</dbReference>